<protein>
    <submittedName>
        <fullName evidence="2">Uncharacterized protein</fullName>
    </submittedName>
</protein>
<organism evidence="2 3">
    <name type="scientific">Apatococcus fuscideae</name>
    <dbReference type="NCBI Taxonomy" id="2026836"/>
    <lineage>
        <taxon>Eukaryota</taxon>
        <taxon>Viridiplantae</taxon>
        <taxon>Chlorophyta</taxon>
        <taxon>core chlorophytes</taxon>
        <taxon>Trebouxiophyceae</taxon>
        <taxon>Chlorellales</taxon>
        <taxon>Chlorellaceae</taxon>
        <taxon>Apatococcus</taxon>
    </lineage>
</organism>
<comment type="caution">
    <text evidence="2">The sequence shown here is derived from an EMBL/GenBank/DDBJ whole genome shotgun (WGS) entry which is preliminary data.</text>
</comment>
<evidence type="ECO:0000313" key="2">
    <source>
        <dbReference type="EMBL" id="KAK9863739.1"/>
    </source>
</evidence>
<gene>
    <name evidence="2" type="ORF">WJX84_009634</name>
</gene>
<feature type="signal peptide" evidence="1">
    <location>
        <begin position="1"/>
        <end position="23"/>
    </location>
</feature>
<evidence type="ECO:0000313" key="3">
    <source>
        <dbReference type="Proteomes" id="UP001485043"/>
    </source>
</evidence>
<keyword evidence="3" id="KW-1185">Reference proteome</keyword>
<feature type="chain" id="PRO_5043799951" evidence="1">
    <location>
        <begin position="24"/>
        <end position="331"/>
    </location>
</feature>
<sequence>MKLRFCLLHFSLPLKAVVRDCCAATWVFILEQLTFPSFQRLAKRHKHSAVQLTRLDQKKVLQRALTGLEKANGPGNLKDPAGVFVSSDDQNLPEGDYVFIPAGKRRRVVDSSDDDEEHVAKRSKRDADVEDRLRVLEEALKQSSQMSHASEGEVTEVLRAVGLMEVRDEDDLEGPPDDFLCDGLDPFRMQDYQQETDTYEPFKEKLEASLKQDKDLIGKGGFQVAIVSNNNALTLEDRRAQAPMAVYNMLQMLREASKDPLFRLERHKDDPKLDQQAAASVQHLRQVPLSLTLLCIAFKLHVFHDYCRYPVQYIMPHRSRAWNTYSLALTF</sequence>
<proteinExistence type="predicted"/>
<reference evidence="2 3" key="1">
    <citation type="journal article" date="2024" name="Nat. Commun.">
        <title>Phylogenomics reveals the evolutionary origins of lichenization in chlorophyte algae.</title>
        <authorList>
            <person name="Puginier C."/>
            <person name="Libourel C."/>
            <person name="Otte J."/>
            <person name="Skaloud P."/>
            <person name="Haon M."/>
            <person name="Grisel S."/>
            <person name="Petersen M."/>
            <person name="Berrin J.G."/>
            <person name="Delaux P.M."/>
            <person name="Dal Grande F."/>
            <person name="Keller J."/>
        </authorList>
    </citation>
    <scope>NUCLEOTIDE SEQUENCE [LARGE SCALE GENOMIC DNA]</scope>
    <source>
        <strain evidence="2 3">SAG 2523</strain>
    </source>
</reference>
<keyword evidence="1" id="KW-0732">Signal</keyword>
<dbReference type="AlphaFoldDB" id="A0AAW1T4P3"/>
<accession>A0AAW1T4P3</accession>
<dbReference type="EMBL" id="JALJOV010000435">
    <property type="protein sequence ID" value="KAK9863739.1"/>
    <property type="molecule type" value="Genomic_DNA"/>
</dbReference>
<name>A0AAW1T4P3_9CHLO</name>
<evidence type="ECO:0000256" key="1">
    <source>
        <dbReference type="SAM" id="SignalP"/>
    </source>
</evidence>
<dbReference type="Proteomes" id="UP001485043">
    <property type="component" value="Unassembled WGS sequence"/>
</dbReference>